<keyword evidence="8" id="KW-1185">Reference proteome</keyword>
<organism evidence="5">
    <name type="scientific">Hexamita inflata</name>
    <dbReference type="NCBI Taxonomy" id="28002"/>
    <lineage>
        <taxon>Eukaryota</taxon>
        <taxon>Metamonada</taxon>
        <taxon>Diplomonadida</taxon>
        <taxon>Hexamitidae</taxon>
        <taxon>Hexamitinae</taxon>
        <taxon>Hexamita</taxon>
    </lineage>
</organism>
<evidence type="ECO:0000313" key="8">
    <source>
        <dbReference type="Proteomes" id="UP001642409"/>
    </source>
</evidence>
<evidence type="ECO:0000259" key="3">
    <source>
        <dbReference type="Pfam" id="PF13358"/>
    </source>
</evidence>
<dbReference type="InterPro" id="IPR036397">
    <property type="entry name" value="RNaseH_sf"/>
</dbReference>
<evidence type="ECO:0000313" key="6">
    <source>
        <dbReference type="EMBL" id="CAL6105069.1"/>
    </source>
</evidence>
<dbReference type="PANTHER" id="PTHR23022:SF134">
    <property type="entry name" value="TRANSPOSABLE ELEMENT TC1 TRANSPOSASE"/>
    <property type="match status" value="1"/>
</dbReference>
<proteinExistence type="predicted"/>
<comment type="caution">
    <text evidence="5">The sequence shown here is derived from an EMBL/GenBank/DDBJ whole genome shotgun (WGS) entry which is preliminary data.</text>
</comment>
<dbReference type="GO" id="GO:0006313">
    <property type="term" value="P:DNA transposition"/>
    <property type="evidence" value="ECO:0007669"/>
    <property type="project" value="InterPro"/>
</dbReference>
<dbReference type="EMBL" id="CATOUU010000129">
    <property type="protein sequence ID" value="CAI9917349.1"/>
    <property type="molecule type" value="Genomic_DNA"/>
</dbReference>
<feature type="domain" description="Tc1-like transposase DDE" evidence="3">
    <location>
        <begin position="288"/>
        <end position="427"/>
    </location>
</feature>
<sequence>MPWTRHPKKTQSDRQFYSGQDSKYMIRRRRDQSIESRRERVLESKERVIHQQGTSVMRSQSSASNIISMQSSFHRQQHVTGNRVSETCASIICYTVQDTQKQTVFKCVIKGYTSNMLLYSRRGNCMNFCVSTPNTEMPNHKKYKEYFKVNVNLHNNLHKALNDGTMTIKQVMAIGISRAWAYIIKKHPAYQARPWQGRRHVELRRQMVKYIRPLIRENCFITIRELHEKVVKNFQITRGRRFINRLLKSIGYYSRIAVVKPPLTVAHKRARRAYAKQFLDDIEKQKMIVFSDESLYQQRPNRKVRVIRRNGTRHQLKHYDRHMRQGGHKVMLFGLISHEKKGKVTVVEGNINAKKYCQILEKFVKPFIDSHSDPSKIIFYQDNAPAHRAKMTQNLLSRLGIQYCKVPPKSCDINIIEPVWQYIDDRVPSACRTCHQTFVDSLYKGFDDIPKEMIQRLWENYNERMKEVLKRGGEITSK</sequence>
<feature type="region of interest" description="Disordered" evidence="1">
    <location>
        <begin position="1"/>
        <end position="23"/>
    </location>
</feature>
<keyword evidence="5" id="KW-0540">Nuclease</keyword>
<evidence type="ECO:0000256" key="1">
    <source>
        <dbReference type="SAM" id="MobiDB-lite"/>
    </source>
</evidence>
<dbReference type="EMBL" id="CAXDID020000593">
    <property type="protein sequence ID" value="CAL6105193.1"/>
    <property type="molecule type" value="Genomic_DNA"/>
</dbReference>
<reference evidence="5" key="1">
    <citation type="submission" date="2023-06" db="EMBL/GenBank/DDBJ databases">
        <authorList>
            <person name="Kurt Z."/>
        </authorList>
    </citation>
    <scope>NUCLEOTIDE SEQUENCE</scope>
</reference>
<feature type="domain" description="Transposase Tc1-like" evidence="2">
    <location>
        <begin position="210"/>
        <end position="280"/>
    </location>
</feature>
<gene>
    <name evidence="5" type="ORF">HINF_LOCUS12589</name>
    <name evidence="4" type="ORF">HINF_LOCUS4994</name>
    <name evidence="6" type="ORF">HINF_LOCUS73086</name>
    <name evidence="7" type="ORF">HINF_LOCUS73145</name>
</gene>
<dbReference type="Pfam" id="PF01498">
    <property type="entry name" value="HTH_Tnp_Tc3_2"/>
    <property type="match status" value="1"/>
</dbReference>
<dbReference type="Pfam" id="PF13358">
    <property type="entry name" value="DDE_3"/>
    <property type="match status" value="1"/>
</dbReference>
<reference evidence="6 8" key="2">
    <citation type="submission" date="2024-07" db="EMBL/GenBank/DDBJ databases">
        <authorList>
            <person name="Akdeniz Z."/>
        </authorList>
    </citation>
    <scope>NUCLEOTIDE SEQUENCE [LARGE SCALE GENOMIC DNA]</scope>
</reference>
<accession>A0AA86NSN3</accession>
<evidence type="ECO:0000313" key="5">
    <source>
        <dbReference type="EMBL" id="CAI9924944.1"/>
    </source>
</evidence>
<dbReference type="GO" id="GO:0015074">
    <property type="term" value="P:DNA integration"/>
    <property type="evidence" value="ECO:0007669"/>
    <property type="project" value="InterPro"/>
</dbReference>
<dbReference type="AlphaFoldDB" id="A0AA86NSN3"/>
<keyword evidence="5" id="KW-0255">Endonuclease</keyword>
<dbReference type="Gene3D" id="3.30.420.10">
    <property type="entry name" value="Ribonuclease H-like superfamily/Ribonuclease H"/>
    <property type="match status" value="1"/>
</dbReference>
<protein>
    <submittedName>
        <fullName evidence="5">DDE superfamily endonuclease domain containing protein</fullName>
    </submittedName>
    <submittedName>
        <fullName evidence="6">DDE_superfamily endonuclease domain containing protein</fullName>
    </submittedName>
</protein>
<dbReference type="InterPro" id="IPR038717">
    <property type="entry name" value="Tc1-like_DDE_dom"/>
</dbReference>
<dbReference type="InterPro" id="IPR052338">
    <property type="entry name" value="Transposase_5"/>
</dbReference>
<name>A0AA86NSN3_9EUKA</name>
<dbReference type="Proteomes" id="UP001642409">
    <property type="component" value="Unassembled WGS sequence"/>
</dbReference>
<dbReference type="EMBL" id="CAXDID020000591">
    <property type="protein sequence ID" value="CAL6105069.1"/>
    <property type="molecule type" value="Genomic_DNA"/>
</dbReference>
<dbReference type="GO" id="GO:0004519">
    <property type="term" value="F:endonuclease activity"/>
    <property type="evidence" value="ECO:0007669"/>
    <property type="project" value="UniProtKB-KW"/>
</dbReference>
<evidence type="ECO:0000259" key="2">
    <source>
        <dbReference type="Pfam" id="PF01498"/>
    </source>
</evidence>
<dbReference type="GO" id="GO:0003677">
    <property type="term" value="F:DNA binding"/>
    <property type="evidence" value="ECO:0007669"/>
    <property type="project" value="InterPro"/>
</dbReference>
<dbReference type="InterPro" id="IPR002492">
    <property type="entry name" value="Transposase_Tc1-like"/>
</dbReference>
<keyword evidence="5" id="KW-0378">Hydrolase</keyword>
<dbReference type="PANTHER" id="PTHR23022">
    <property type="entry name" value="TRANSPOSABLE ELEMENT-RELATED"/>
    <property type="match status" value="1"/>
</dbReference>
<evidence type="ECO:0000313" key="7">
    <source>
        <dbReference type="EMBL" id="CAL6105193.1"/>
    </source>
</evidence>
<dbReference type="EMBL" id="CATOUU010000330">
    <property type="protein sequence ID" value="CAI9924944.1"/>
    <property type="molecule type" value="Genomic_DNA"/>
</dbReference>
<evidence type="ECO:0000313" key="4">
    <source>
        <dbReference type="EMBL" id="CAI9917349.1"/>
    </source>
</evidence>